<reference evidence="4" key="1">
    <citation type="submission" date="2017-09" db="EMBL/GenBank/DDBJ databases">
        <title>FDA dAtabase for Regulatory Grade micrObial Sequences (FDA-ARGOS): Supporting development and validation of Infectious Disease Dx tests.</title>
        <authorList>
            <person name="Goldberg B."/>
            <person name="Campos J."/>
            <person name="Tallon L."/>
            <person name="Sadzewicz L."/>
            <person name="Ott S."/>
            <person name="Zhao X."/>
            <person name="Nagaraj S."/>
            <person name="Vavikolanu K."/>
            <person name="Aluvathingal J."/>
            <person name="Nadendla S."/>
            <person name="Geyer C."/>
            <person name="Sichtig H."/>
        </authorList>
    </citation>
    <scope>NUCLEOTIDE SEQUENCE [LARGE SCALE GENOMIC DNA]</scope>
    <source>
        <strain evidence="4">FDAARGOS_370</strain>
    </source>
</reference>
<evidence type="ECO:0000259" key="1">
    <source>
        <dbReference type="PROSITE" id="PS50404"/>
    </source>
</evidence>
<dbReference type="Proteomes" id="UP000219788">
    <property type="component" value="Unassembled WGS sequence"/>
</dbReference>
<dbReference type="Pfam" id="PF13410">
    <property type="entry name" value="GST_C_2"/>
    <property type="match status" value="1"/>
</dbReference>
<comment type="caution">
    <text evidence="3">The sequence shown here is derived from an EMBL/GenBank/DDBJ whole genome shotgun (WGS) entry which is preliminary data.</text>
</comment>
<protein>
    <submittedName>
        <fullName evidence="3">Glutathione S-transferase</fullName>
    </submittedName>
</protein>
<dbReference type="CDD" id="cd03049">
    <property type="entry name" value="GST_N_3"/>
    <property type="match status" value="1"/>
</dbReference>
<dbReference type="Pfam" id="PF13417">
    <property type="entry name" value="GST_N_3"/>
    <property type="match status" value="1"/>
</dbReference>
<organism evidence="3 4">
    <name type="scientific">Edwardsiella tarda</name>
    <dbReference type="NCBI Taxonomy" id="636"/>
    <lineage>
        <taxon>Bacteria</taxon>
        <taxon>Pseudomonadati</taxon>
        <taxon>Pseudomonadota</taxon>
        <taxon>Gammaproteobacteria</taxon>
        <taxon>Enterobacterales</taxon>
        <taxon>Hafniaceae</taxon>
        <taxon>Edwardsiella</taxon>
    </lineage>
</organism>
<dbReference type="OrthoDB" id="8634103at2"/>
<feature type="domain" description="GST C-terminal" evidence="2">
    <location>
        <begin position="83"/>
        <end position="203"/>
    </location>
</feature>
<evidence type="ECO:0000313" key="4">
    <source>
        <dbReference type="Proteomes" id="UP000219788"/>
    </source>
</evidence>
<dbReference type="NCBIfam" id="NF007682">
    <property type="entry name" value="PRK10357.1"/>
    <property type="match status" value="1"/>
</dbReference>
<dbReference type="PROSITE" id="PS50404">
    <property type="entry name" value="GST_NTER"/>
    <property type="match status" value="1"/>
</dbReference>
<dbReference type="SFLD" id="SFLDG00358">
    <property type="entry name" value="Main_(cytGST)"/>
    <property type="match status" value="1"/>
</dbReference>
<dbReference type="InterPro" id="IPR050983">
    <property type="entry name" value="GST_Omega/HSP26"/>
</dbReference>
<dbReference type="GeneID" id="93125357"/>
<gene>
    <name evidence="3" type="ORF">CRM76_06030</name>
</gene>
<dbReference type="AlphaFoldDB" id="A0A2A7TZF1"/>
<dbReference type="InterPro" id="IPR004045">
    <property type="entry name" value="Glutathione_S-Trfase_N"/>
</dbReference>
<dbReference type="GO" id="GO:0016740">
    <property type="term" value="F:transferase activity"/>
    <property type="evidence" value="ECO:0007669"/>
    <property type="project" value="UniProtKB-KW"/>
</dbReference>
<dbReference type="STRING" id="636.AAW15_01755"/>
<sequence>MKLIGSYTSPFVRKIFVLLLEKQLTFEFVSDNPYLDDARVLAVNPLGKVPALIADDGEIVFDSPLVAEYLDALTAAPRFLPQDRTEALRVRQVEALADGICDAAVTIVRELRRPAERQDSAELQRQRAKIQRGLDALERQVAERRWLNGPELNLADIATGCCLSYLNFRRVYPNWCVGRPALVCLAERLFQRDSFLRTVPPAD</sequence>
<dbReference type="InterPro" id="IPR010987">
    <property type="entry name" value="Glutathione-S-Trfase_C-like"/>
</dbReference>
<dbReference type="Gene3D" id="1.20.1050.10">
    <property type="match status" value="1"/>
</dbReference>
<dbReference type="Gene3D" id="3.40.30.10">
    <property type="entry name" value="Glutaredoxin"/>
    <property type="match status" value="1"/>
</dbReference>
<proteinExistence type="predicted"/>
<dbReference type="CDD" id="cd03205">
    <property type="entry name" value="GST_C_6"/>
    <property type="match status" value="1"/>
</dbReference>
<dbReference type="RefSeq" id="WP_005289863.1">
    <property type="nucleotide sequence ID" value="NZ_AP028090.1"/>
</dbReference>
<dbReference type="PROSITE" id="PS50405">
    <property type="entry name" value="GST_CTER"/>
    <property type="match status" value="1"/>
</dbReference>
<feature type="domain" description="GST N-terminal" evidence="1">
    <location>
        <begin position="1"/>
        <end position="78"/>
    </location>
</feature>
<dbReference type="InterPro" id="IPR040079">
    <property type="entry name" value="Glutathione_S-Trfase"/>
</dbReference>
<accession>A0A2A7TZF1</accession>
<keyword evidence="3" id="KW-0808">Transferase</keyword>
<dbReference type="PANTHER" id="PTHR43968">
    <property type="match status" value="1"/>
</dbReference>
<dbReference type="GO" id="GO:0005737">
    <property type="term" value="C:cytoplasm"/>
    <property type="evidence" value="ECO:0007669"/>
    <property type="project" value="TreeGrafter"/>
</dbReference>
<name>A0A2A7TZF1_EDWTA</name>
<dbReference type="EMBL" id="PDDV01000013">
    <property type="protein sequence ID" value="PEH71532.1"/>
    <property type="molecule type" value="Genomic_DNA"/>
</dbReference>
<dbReference type="SUPFAM" id="SSF47616">
    <property type="entry name" value="GST C-terminal domain-like"/>
    <property type="match status" value="1"/>
</dbReference>
<dbReference type="PANTHER" id="PTHR43968:SF6">
    <property type="entry name" value="GLUTATHIONE S-TRANSFERASE OMEGA"/>
    <property type="match status" value="1"/>
</dbReference>
<dbReference type="InterPro" id="IPR036282">
    <property type="entry name" value="Glutathione-S-Trfase_C_sf"/>
</dbReference>
<dbReference type="SFLD" id="SFLDS00019">
    <property type="entry name" value="Glutathione_Transferase_(cytos"/>
    <property type="match status" value="1"/>
</dbReference>
<dbReference type="InterPro" id="IPR036249">
    <property type="entry name" value="Thioredoxin-like_sf"/>
</dbReference>
<evidence type="ECO:0000259" key="2">
    <source>
        <dbReference type="PROSITE" id="PS50405"/>
    </source>
</evidence>
<evidence type="ECO:0000313" key="3">
    <source>
        <dbReference type="EMBL" id="PEH71532.1"/>
    </source>
</evidence>
<dbReference type="SUPFAM" id="SSF52833">
    <property type="entry name" value="Thioredoxin-like"/>
    <property type="match status" value="1"/>
</dbReference>